<dbReference type="Gene3D" id="3.40.640.10">
    <property type="entry name" value="Type I PLP-dependent aspartate aminotransferase-like (Major domain)"/>
    <property type="match status" value="1"/>
</dbReference>
<dbReference type="EMBL" id="UGLB01000003">
    <property type="protein sequence ID" value="STT48381.1"/>
    <property type="molecule type" value="Genomic_DNA"/>
</dbReference>
<reference evidence="1 2" key="1">
    <citation type="submission" date="2018-06" db="EMBL/GenBank/DDBJ databases">
        <authorList>
            <consortium name="Pathogen Informatics"/>
            <person name="Doyle S."/>
        </authorList>
    </citation>
    <scope>NUCLEOTIDE SEQUENCE [LARGE SCALE GENOMIC DNA]</scope>
    <source>
        <strain evidence="1 2">NCTC9637</strain>
    </source>
</reference>
<sequence length="30" mass="3223">MTNGQNPLGFTLSAEKKAALVALLARYNVM</sequence>
<proteinExistence type="predicted"/>
<dbReference type="InterPro" id="IPR015421">
    <property type="entry name" value="PyrdxlP-dep_Trfase_major"/>
</dbReference>
<name>A0A377W548_KLEPN</name>
<evidence type="ECO:0000313" key="1">
    <source>
        <dbReference type="EMBL" id="STT48381.1"/>
    </source>
</evidence>
<protein>
    <submittedName>
        <fullName evidence="1">GntR family transcriptional regulator</fullName>
    </submittedName>
</protein>
<dbReference type="AlphaFoldDB" id="A0A377W548"/>
<evidence type="ECO:0000313" key="2">
    <source>
        <dbReference type="Proteomes" id="UP000255099"/>
    </source>
</evidence>
<gene>
    <name evidence="1" type="primary">ydcR_3</name>
    <name evidence="1" type="ORF">NCTC9637_03325</name>
</gene>
<accession>A0A377W548</accession>
<organism evidence="1 2">
    <name type="scientific">Klebsiella pneumoniae</name>
    <dbReference type="NCBI Taxonomy" id="573"/>
    <lineage>
        <taxon>Bacteria</taxon>
        <taxon>Pseudomonadati</taxon>
        <taxon>Pseudomonadota</taxon>
        <taxon>Gammaproteobacteria</taxon>
        <taxon>Enterobacterales</taxon>
        <taxon>Enterobacteriaceae</taxon>
        <taxon>Klebsiella/Raoultella group</taxon>
        <taxon>Klebsiella</taxon>
        <taxon>Klebsiella pneumoniae complex</taxon>
    </lineage>
</organism>
<dbReference type="Proteomes" id="UP000255099">
    <property type="component" value="Unassembled WGS sequence"/>
</dbReference>